<dbReference type="AlphaFoldDB" id="A0A0J1H152"/>
<dbReference type="Pfam" id="PF13599">
    <property type="entry name" value="Pentapeptide_4"/>
    <property type="match status" value="1"/>
</dbReference>
<dbReference type="InterPro" id="IPR051082">
    <property type="entry name" value="Pentapeptide-BTB/POZ_domain"/>
</dbReference>
<dbReference type="PATRIC" id="fig|1195763.3.peg.2386"/>
<gene>
    <name evidence="1" type="ORF">ABT56_11345</name>
</gene>
<dbReference type="OrthoDB" id="156143at2"/>
<dbReference type="RefSeq" id="WP_047878981.1">
    <property type="nucleotide sequence ID" value="NZ_LDOT01000013.1"/>
</dbReference>
<dbReference type="SUPFAM" id="SSF141571">
    <property type="entry name" value="Pentapeptide repeat-like"/>
    <property type="match status" value="2"/>
</dbReference>
<organism evidence="1 2">
    <name type="scientific">Photobacterium aquae</name>
    <dbReference type="NCBI Taxonomy" id="1195763"/>
    <lineage>
        <taxon>Bacteria</taxon>
        <taxon>Pseudomonadati</taxon>
        <taxon>Pseudomonadota</taxon>
        <taxon>Gammaproteobacteria</taxon>
        <taxon>Vibrionales</taxon>
        <taxon>Vibrionaceae</taxon>
        <taxon>Photobacterium</taxon>
    </lineage>
</organism>
<dbReference type="Pfam" id="PF00805">
    <property type="entry name" value="Pentapeptide"/>
    <property type="match status" value="1"/>
</dbReference>
<dbReference type="STRING" id="1195763.ABT56_11345"/>
<reference evidence="1 2" key="1">
    <citation type="submission" date="2015-05" db="EMBL/GenBank/DDBJ databases">
        <title>Photobacterium galathea sp. nov.</title>
        <authorList>
            <person name="Machado H."/>
            <person name="Gram L."/>
        </authorList>
    </citation>
    <scope>NUCLEOTIDE SEQUENCE [LARGE SCALE GENOMIC DNA]</scope>
    <source>
        <strain evidence="1 2">CGMCC 1.12159</strain>
    </source>
</reference>
<proteinExistence type="predicted"/>
<dbReference type="PANTHER" id="PTHR14136">
    <property type="entry name" value="BTB_POZ DOMAIN-CONTAINING PROTEIN KCTD9"/>
    <property type="match status" value="1"/>
</dbReference>
<evidence type="ECO:0000313" key="1">
    <source>
        <dbReference type="EMBL" id="KLV05553.1"/>
    </source>
</evidence>
<evidence type="ECO:0000313" key="2">
    <source>
        <dbReference type="Proteomes" id="UP000036097"/>
    </source>
</evidence>
<keyword evidence="2" id="KW-1185">Reference proteome</keyword>
<dbReference type="InterPro" id="IPR001646">
    <property type="entry name" value="5peptide_repeat"/>
</dbReference>
<dbReference type="Proteomes" id="UP000036097">
    <property type="component" value="Unassembled WGS sequence"/>
</dbReference>
<accession>A0A0J1H152</accession>
<dbReference type="Gene3D" id="2.160.20.80">
    <property type="entry name" value="E3 ubiquitin-protein ligase SopA"/>
    <property type="match status" value="1"/>
</dbReference>
<dbReference type="EMBL" id="LDOT01000013">
    <property type="protein sequence ID" value="KLV05553.1"/>
    <property type="molecule type" value="Genomic_DNA"/>
</dbReference>
<dbReference type="PANTHER" id="PTHR14136:SF21">
    <property type="entry name" value="BTB DOMAIN-CONTAINING PROTEIN"/>
    <property type="match status" value="1"/>
</dbReference>
<protein>
    <submittedName>
        <fullName evidence="1">Fluoroquinolone resistance protein</fullName>
    </submittedName>
</protein>
<comment type="caution">
    <text evidence="1">The sequence shown here is derived from an EMBL/GenBank/DDBJ whole genome shotgun (WGS) entry which is preliminary data.</text>
</comment>
<dbReference type="NCBIfam" id="NF033086">
    <property type="entry name" value="penta_rpt_Qnr"/>
    <property type="match status" value="1"/>
</dbReference>
<sequence length="218" mass="24671">MSIANQTFYEHDFSSQDLQQARFDSCQFVRCDFRRTNLSEASFEHCQFIERGDHEGCQFGYANLKEASFKECDLSMADFTGAELFGIEIRDSQLKGACFSRARFANYITHNTFFCSAYITRCNLSYADLGDIKLEECELFENRWNGANLVGASFRGSDLTNGEFSQDAWGQFDISGANLSHVDLTGLDIRRVDMANVMICDWQQSQLLENIGVVVVPG</sequence>
<name>A0A0J1H152_9GAMM</name>